<accession>A0A7Y7RVA7</accession>
<dbReference type="AlphaFoldDB" id="A0A7Y7RVA7"/>
<dbReference type="EMBL" id="JACAOZ010000014">
    <property type="protein sequence ID" value="NVZ58070.1"/>
    <property type="molecule type" value="Genomic_DNA"/>
</dbReference>
<proteinExistence type="predicted"/>
<dbReference type="RefSeq" id="WP_177034204.1">
    <property type="nucleotide sequence ID" value="NZ_JACAOZ010000014.1"/>
</dbReference>
<evidence type="ECO:0000313" key="1">
    <source>
        <dbReference type="EMBL" id="NVZ58070.1"/>
    </source>
</evidence>
<dbReference type="Proteomes" id="UP000560470">
    <property type="component" value="Unassembled WGS sequence"/>
</dbReference>
<name>A0A7Y7RVA7_9PSED</name>
<organism evidence="1 2">
    <name type="scientific">Pseudomonas edaphica</name>
    <dbReference type="NCBI Taxonomy" id="2006980"/>
    <lineage>
        <taxon>Bacteria</taxon>
        <taxon>Pseudomonadati</taxon>
        <taxon>Pseudomonadota</taxon>
        <taxon>Gammaproteobacteria</taxon>
        <taxon>Pseudomonadales</taxon>
        <taxon>Pseudomonadaceae</taxon>
        <taxon>Pseudomonas</taxon>
    </lineage>
</organism>
<evidence type="ECO:0000313" key="2">
    <source>
        <dbReference type="Proteomes" id="UP000560470"/>
    </source>
</evidence>
<comment type="caution">
    <text evidence="1">The sequence shown here is derived from an EMBL/GenBank/DDBJ whole genome shotgun (WGS) entry which is preliminary data.</text>
</comment>
<gene>
    <name evidence="1" type="ORF">HX797_17550</name>
</gene>
<protein>
    <submittedName>
        <fullName evidence="1">Uncharacterized protein</fullName>
    </submittedName>
</protein>
<reference evidence="1 2" key="1">
    <citation type="submission" date="2020-04" db="EMBL/GenBank/DDBJ databases">
        <title>Molecular characterization of pseudomonads from Agaricus bisporus reveal novel blotch 2 pathogens in Western Europe.</title>
        <authorList>
            <person name="Taparia T."/>
            <person name="Krijger M."/>
            <person name="Haynes E."/>
            <person name="Elpinstone J.G."/>
            <person name="Noble R."/>
            <person name="Van Der Wolf J."/>
        </authorList>
    </citation>
    <scope>NUCLEOTIDE SEQUENCE [LARGE SCALE GENOMIC DNA]</scope>
    <source>
        <strain evidence="1 2">B7002</strain>
    </source>
</reference>
<sequence>MAIILVDQRSAITSLLLQHRVAYKNDASRPLKVFQHNAVIAAQKMADERVKQCLI</sequence>